<sequence>MGADSWAFKLLFCVVFYPQGANSYGQLGLGHKEDVLLPQQLSSFCEPGCIRSVTGGGGHSAAVTDRGRLFVCGLNKDGQLGLGHTEDVLCFTICKPLLGCPIKQVACGWDFTIMLTDTGELYVWGRNKHGQLASLAAFLLLPQRIDARCFQNEKLTAVWSGWTHLVAQTGDKCCAWGWNEHGMCGDGTESNFWTPSPVQALQSAKLLLVGCGAGHSLALCQLPAHLVPCQDLKVTYPLHTATENTESQDVVDKEKLEG</sequence>
<dbReference type="PROSITE" id="PS50012">
    <property type="entry name" value="RCC1_3"/>
    <property type="match status" value="4"/>
</dbReference>
<dbReference type="PANTHER" id="PTHR22870:SF466">
    <property type="entry name" value="ANKYRIN REPEAT-CONTAINING PROTEIN"/>
    <property type="match status" value="1"/>
</dbReference>
<dbReference type="Pfam" id="PF13540">
    <property type="entry name" value="RCC1_2"/>
    <property type="match status" value="1"/>
</dbReference>
<dbReference type="PROSITE" id="PS00626">
    <property type="entry name" value="RCC1_2"/>
    <property type="match status" value="2"/>
</dbReference>
<dbReference type="Gene3D" id="2.130.10.30">
    <property type="entry name" value="Regulator of chromosome condensation 1/beta-lactamase-inhibitor protein II"/>
    <property type="match status" value="2"/>
</dbReference>
<dbReference type="InterPro" id="IPR000408">
    <property type="entry name" value="Reg_chr_condens"/>
</dbReference>
<dbReference type="InterPro" id="IPR051210">
    <property type="entry name" value="Ub_ligase/GEF_domain"/>
</dbReference>
<comment type="caution">
    <text evidence="4">The sequence shown here is derived from an EMBL/GenBank/DDBJ whole genome shotgun (WGS) entry which is preliminary data.</text>
</comment>
<feature type="signal peptide" evidence="3">
    <location>
        <begin position="1"/>
        <end position="23"/>
    </location>
</feature>
<reference evidence="4" key="1">
    <citation type="submission" date="2020-03" db="EMBL/GenBank/DDBJ databases">
        <title>Studies in the Genomics of Life Span.</title>
        <authorList>
            <person name="Glass D."/>
        </authorList>
    </citation>
    <scope>NUCLEOTIDE SEQUENCE</scope>
    <source>
        <strain evidence="4">LTLLF</strain>
        <tissue evidence="4">Muscle</tissue>
    </source>
</reference>
<evidence type="ECO:0000256" key="1">
    <source>
        <dbReference type="ARBA" id="ARBA00022737"/>
    </source>
</evidence>
<evidence type="ECO:0000256" key="3">
    <source>
        <dbReference type="SAM" id="SignalP"/>
    </source>
</evidence>
<feature type="repeat" description="RCC1" evidence="2">
    <location>
        <begin position="171"/>
        <end position="222"/>
    </location>
</feature>
<dbReference type="Proteomes" id="UP000710432">
    <property type="component" value="Unassembled WGS sequence"/>
</dbReference>
<organism evidence="4 5">
    <name type="scientific">Microtus ochrogaster</name>
    <name type="common">Prairie vole</name>
    <dbReference type="NCBI Taxonomy" id="79684"/>
    <lineage>
        <taxon>Eukaryota</taxon>
        <taxon>Metazoa</taxon>
        <taxon>Chordata</taxon>
        <taxon>Craniata</taxon>
        <taxon>Vertebrata</taxon>
        <taxon>Euteleostomi</taxon>
        <taxon>Mammalia</taxon>
        <taxon>Eutheria</taxon>
        <taxon>Euarchontoglires</taxon>
        <taxon>Glires</taxon>
        <taxon>Rodentia</taxon>
        <taxon>Myomorpha</taxon>
        <taxon>Muroidea</taxon>
        <taxon>Cricetidae</taxon>
        <taxon>Arvicolinae</taxon>
        <taxon>Microtus</taxon>
    </lineage>
</organism>
<evidence type="ECO:0000256" key="2">
    <source>
        <dbReference type="PROSITE-ProRule" id="PRU00235"/>
    </source>
</evidence>
<feature type="repeat" description="RCC1" evidence="2">
    <location>
        <begin position="14"/>
        <end position="66"/>
    </location>
</feature>
<feature type="repeat" description="RCC1" evidence="2">
    <location>
        <begin position="67"/>
        <end position="118"/>
    </location>
</feature>
<evidence type="ECO:0000313" key="4">
    <source>
        <dbReference type="EMBL" id="KAH0503620.1"/>
    </source>
</evidence>
<keyword evidence="3" id="KW-0732">Signal</keyword>
<dbReference type="SUPFAM" id="SSF50985">
    <property type="entry name" value="RCC1/BLIP-II"/>
    <property type="match status" value="1"/>
</dbReference>
<dbReference type="InterPro" id="IPR009091">
    <property type="entry name" value="RCC1/BLIP-II"/>
</dbReference>
<dbReference type="PANTHER" id="PTHR22870">
    <property type="entry name" value="REGULATOR OF CHROMOSOME CONDENSATION"/>
    <property type="match status" value="1"/>
</dbReference>
<protein>
    <submittedName>
        <fullName evidence="4">Secretion-regulating guanine nucleotide exchange factor</fullName>
    </submittedName>
</protein>
<name>A0A8J6KM65_MICOH</name>
<dbReference type="Pfam" id="PF00415">
    <property type="entry name" value="RCC1"/>
    <property type="match status" value="2"/>
</dbReference>
<dbReference type="EMBL" id="JAATJU010025479">
    <property type="protein sequence ID" value="KAH0503620.1"/>
    <property type="molecule type" value="Genomic_DNA"/>
</dbReference>
<evidence type="ECO:0000313" key="5">
    <source>
        <dbReference type="Proteomes" id="UP000710432"/>
    </source>
</evidence>
<accession>A0A8J6KM65</accession>
<dbReference type="PRINTS" id="PR00633">
    <property type="entry name" value="RCCNDNSATION"/>
</dbReference>
<keyword evidence="1" id="KW-0677">Repeat</keyword>
<gene>
    <name evidence="4" type="ORF">LTLLF_187080</name>
</gene>
<proteinExistence type="predicted"/>
<dbReference type="AlphaFoldDB" id="A0A8J6KM65"/>
<feature type="chain" id="PRO_5035299395" evidence="3">
    <location>
        <begin position="24"/>
        <end position="258"/>
    </location>
</feature>
<feature type="repeat" description="RCC1" evidence="2">
    <location>
        <begin position="119"/>
        <end position="171"/>
    </location>
</feature>